<dbReference type="PANTHER" id="PTHR30408">
    <property type="entry name" value="TYPE-1 RESTRICTION ENZYME ECOKI SPECIFICITY PROTEIN"/>
    <property type="match status" value="1"/>
</dbReference>
<evidence type="ECO:0000256" key="2">
    <source>
        <dbReference type="ARBA" id="ARBA00022747"/>
    </source>
</evidence>
<comment type="similarity">
    <text evidence="1">Belongs to the type-I restriction system S methylase family.</text>
</comment>
<sequence>MRKVKLGDIAELSTGPFGSQLHKSDYVDEGIPVVMPQDIDSHRTFNAAANIDESDYSRLGRHALETNDIVFARRGEVDKHAFIRDDDLPALCGTGCLRVRIDGNKANPEFISYYLSGPEPRQYLRAHAVGSNMPNLNTGILSDVVITLPNIDQQKNIVALLHAIDEKIETNGKIIAELEAMARTVYDYWFMQFDFLDEHGNPYRSSGGRMVHNPTLNRDIPEGWEVAIANDLVSIDRGISYSAVELSDEGRPMINLATFNTNSTFKESGLKHFVGETKGSKLLSPFDLVMCVTQQTAIDPTGTTDVIAKTFLVPNVFDEAPTMSMDVVRLIEKRANVRFLLNRMLSRTDYHRYASGYASGTKIKHLDIEGALSFPVTLPTDNALIDKFAEMSTTWAKQVSTRLQESTRLAQLRNRLLPLLMNGQAVIDSANV</sequence>
<keyword evidence="3" id="KW-0238">DNA-binding</keyword>
<feature type="domain" description="Type I restriction modification DNA specificity" evidence="4">
    <location>
        <begin position="3"/>
        <end position="180"/>
    </location>
</feature>
<dbReference type="InterPro" id="IPR052021">
    <property type="entry name" value="Type-I_RS_S_subunit"/>
</dbReference>
<evidence type="ECO:0000256" key="1">
    <source>
        <dbReference type="ARBA" id="ARBA00010923"/>
    </source>
</evidence>
<reference evidence="5 6" key="1">
    <citation type="submission" date="2017-10" db="EMBL/GenBank/DDBJ databases">
        <title>Draft genome sequences of strains TRE 1, TRE 9, TRE H and TRI 7, isolated from tamarins, belonging to four potential novel Bifidobacterium species.</title>
        <authorList>
            <person name="Mattarelli P."/>
            <person name="Modesto M."/>
            <person name="Puglisi E."/>
            <person name="Morelli L."/>
            <person name="Spezio C."/>
            <person name="Bonetti A."/>
            <person name="Sandri C."/>
        </authorList>
    </citation>
    <scope>NUCLEOTIDE SEQUENCE [LARGE SCALE GENOMIC DNA]</scope>
    <source>
        <strain evidence="6">TRE1</strain>
    </source>
</reference>
<evidence type="ECO:0000313" key="5">
    <source>
        <dbReference type="EMBL" id="PJM73854.1"/>
    </source>
</evidence>
<keyword evidence="2" id="KW-0680">Restriction system</keyword>
<comment type="caution">
    <text evidence="5">The sequence shown here is derived from an EMBL/GenBank/DDBJ whole genome shotgun (WGS) entry which is preliminary data.</text>
</comment>
<accession>A0A2M9HAL9</accession>
<gene>
    <name evidence="5" type="ORF">CS006_01400</name>
</gene>
<dbReference type="Gene3D" id="3.90.220.20">
    <property type="entry name" value="DNA methylase specificity domains"/>
    <property type="match status" value="2"/>
</dbReference>
<dbReference type="Proteomes" id="UP000229095">
    <property type="component" value="Unassembled WGS sequence"/>
</dbReference>
<name>A0A2M9HAL9_9BIFI</name>
<dbReference type="Pfam" id="PF01420">
    <property type="entry name" value="Methylase_S"/>
    <property type="match status" value="1"/>
</dbReference>
<keyword evidence="5" id="KW-0378">Hydrolase</keyword>
<dbReference type="GO" id="GO:0009307">
    <property type="term" value="P:DNA restriction-modification system"/>
    <property type="evidence" value="ECO:0007669"/>
    <property type="project" value="UniProtKB-KW"/>
</dbReference>
<proteinExistence type="inferred from homology"/>
<keyword evidence="6" id="KW-1185">Reference proteome</keyword>
<protein>
    <submittedName>
        <fullName evidence="5">Restriction endonuclease subunit S</fullName>
    </submittedName>
</protein>
<dbReference type="InterPro" id="IPR044946">
    <property type="entry name" value="Restrct_endonuc_typeI_TRD_sf"/>
</dbReference>
<organism evidence="5 6">
    <name type="scientific">Bifidobacterium primatium</name>
    <dbReference type="NCBI Taxonomy" id="2045438"/>
    <lineage>
        <taxon>Bacteria</taxon>
        <taxon>Bacillati</taxon>
        <taxon>Actinomycetota</taxon>
        <taxon>Actinomycetes</taxon>
        <taxon>Bifidobacteriales</taxon>
        <taxon>Bifidobacteriaceae</taxon>
        <taxon>Bifidobacterium</taxon>
    </lineage>
</organism>
<dbReference type="EMBL" id="PEBI01000001">
    <property type="protein sequence ID" value="PJM73854.1"/>
    <property type="molecule type" value="Genomic_DNA"/>
</dbReference>
<keyword evidence="5" id="KW-0540">Nuclease</keyword>
<keyword evidence="5" id="KW-0255">Endonuclease</keyword>
<evidence type="ECO:0000256" key="3">
    <source>
        <dbReference type="ARBA" id="ARBA00023125"/>
    </source>
</evidence>
<dbReference type="GO" id="GO:0003677">
    <property type="term" value="F:DNA binding"/>
    <property type="evidence" value="ECO:0007669"/>
    <property type="project" value="UniProtKB-KW"/>
</dbReference>
<evidence type="ECO:0000313" key="6">
    <source>
        <dbReference type="Proteomes" id="UP000229095"/>
    </source>
</evidence>
<dbReference type="CDD" id="cd16961">
    <property type="entry name" value="RMtype1_S_TRD-CR_like"/>
    <property type="match status" value="1"/>
</dbReference>
<dbReference type="GO" id="GO:0004519">
    <property type="term" value="F:endonuclease activity"/>
    <property type="evidence" value="ECO:0007669"/>
    <property type="project" value="UniProtKB-KW"/>
</dbReference>
<dbReference type="SUPFAM" id="SSF116734">
    <property type="entry name" value="DNA methylase specificity domain"/>
    <property type="match status" value="2"/>
</dbReference>
<dbReference type="AlphaFoldDB" id="A0A2M9HAL9"/>
<dbReference type="REBASE" id="245764">
    <property type="entry name" value="S.BspTRE1ORF1395P"/>
</dbReference>
<dbReference type="PANTHER" id="PTHR30408:SF13">
    <property type="entry name" value="TYPE I RESTRICTION ENZYME HINDI SPECIFICITY SUBUNIT"/>
    <property type="match status" value="1"/>
</dbReference>
<dbReference type="OrthoDB" id="3197085at2"/>
<evidence type="ECO:0000259" key="4">
    <source>
        <dbReference type="Pfam" id="PF01420"/>
    </source>
</evidence>
<dbReference type="InterPro" id="IPR000055">
    <property type="entry name" value="Restrct_endonuc_typeI_TRD"/>
</dbReference>